<keyword evidence="3" id="KW-0326">Glycosidase</keyword>
<dbReference type="EMBL" id="JACRTP010000010">
    <property type="protein sequence ID" value="MBC8629903.1"/>
    <property type="molecule type" value="Genomic_DNA"/>
</dbReference>
<keyword evidence="5" id="KW-1185">Reference proteome</keyword>
<dbReference type="InterPro" id="IPR013785">
    <property type="entry name" value="Aldolase_TIM"/>
</dbReference>
<proteinExistence type="inferred from homology"/>
<protein>
    <submittedName>
        <fullName evidence="4">Alpha-galactosidase</fullName>
    </submittedName>
</protein>
<keyword evidence="2" id="KW-0378">Hydrolase</keyword>
<comment type="similarity">
    <text evidence="1">Belongs to the glycosyl hydrolase 27 family.</text>
</comment>
<gene>
    <name evidence="4" type="ORF">H8712_15060</name>
</gene>
<dbReference type="InterPro" id="IPR002241">
    <property type="entry name" value="Glyco_hydro_27"/>
</dbReference>
<name>A0ABR7PEP8_9FIRM</name>
<organism evidence="4 5">
    <name type="scientific">Blautia stercoris</name>
    <dbReference type="NCBI Taxonomy" id="871664"/>
    <lineage>
        <taxon>Bacteria</taxon>
        <taxon>Bacillati</taxon>
        <taxon>Bacillota</taxon>
        <taxon>Clostridia</taxon>
        <taxon>Lachnospirales</taxon>
        <taxon>Lachnospiraceae</taxon>
        <taxon>Blautia</taxon>
    </lineage>
</organism>
<reference evidence="4 5" key="1">
    <citation type="submission" date="2020-08" db="EMBL/GenBank/DDBJ databases">
        <title>Genome public.</title>
        <authorList>
            <person name="Liu C."/>
            <person name="Sun Q."/>
        </authorList>
    </citation>
    <scope>NUCLEOTIDE SEQUENCE [LARGE SCALE GENOMIC DNA]</scope>
    <source>
        <strain evidence="4 5">3_YM_SP_D4_24.mj</strain>
    </source>
</reference>
<evidence type="ECO:0000256" key="1">
    <source>
        <dbReference type="ARBA" id="ARBA00009743"/>
    </source>
</evidence>
<dbReference type="PANTHER" id="PTHR11452:SF33">
    <property type="entry name" value="ALPHA-GALACTOSIDASE 2"/>
    <property type="match status" value="1"/>
</dbReference>
<evidence type="ECO:0000256" key="3">
    <source>
        <dbReference type="ARBA" id="ARBA00023295"/>
    </source>
</evidence>
<evidence type="ECO:0000313" key="5">
    <source>
        <dbReference type="Proteomes" id="UP000661649"/>
    </source>
</evidence>
<dbReference type="PANTHER" id="PTHR11452">
    <property type="entry name" value="ALPHA-GALACTOSIDASE/ALPHA-N-ACETYLGALACTOSAMINIDASE"/>
    <property type="match status" value="1"/>
</dbReference>
<dbReference type="Gene3D" id="3.20.20.70">
    <property type="entry name" value="Aldolase class I"/>
    <property type="match status" value="1"/>
</dbReference>
<dbReference type="InterPro" id="IPR017853">
    <property type="entry name" value="GH"/>
</dbReference>
<comment type="caution">
    <text evidence="4">The sequence shown here is derived from an EMBL/GenBank/DDBJ whole genome shotgun (WGS) entry which is preliminary data.</text>
</comment>
<dbReference type="SUPFAM" id="SSF51445">
    <property type="entry name" value="(Trans)glycosidases"/>
    <property type="match status" value="1"/>
</dbReference>
<evidence type="ECO:0000313" key="4">
    <source>
        <dbReference type="EMBL" id="MBC8629903.1"/>
    </source>
</evidence>
<dbReference type="CDD" id="cd14791">
    <property type="entry name" value="GH36"/>
    <property type="match status" value="1"/>
</dbReference>
<dbReference type="InterPro" id="IPR002252">
    <property type="entry name" value="Glyco_hydro_36"/>
</dbReference>
<accession>A0ABR7PEP8</accession>
<dbReference type="RefSeq" id="WP_187559254.1">
    <property type="nucleotide sequence ID" value="NZ_JACRTP010000010.1"/>
</dbReference>
<dbReference type="Proteomes" id="UP000661649">
    <property type="component" value="Unassembled WGS sequence"/>
</dbReference>
<evidence type="ECO:0000256" key="2">
    <source>
        <dbReference type="ARBA" id="ARBA00022801"/>
    </source>
</evidence>
<sequence>MKKREIKLGIPSYITVESEEGSFIGEQNSSKFEKEDICVEANENGEIWLTADNSPVKTVKLRWNTPLERTSKILGGVWERTYGDAEWKGMSGTRFMPWYFLALNEGVVTGYGVKVRPSAMCFWEADTRGITLVLDVRCGGTGVVLSGRKLLAAEIVAMRADDCTSFEAAKAFCKCMCTDPIFPDFPVYGSNNWYYAYGDSSEKEILQDTDYIVDITKGAENRPYMVIDDCWQEHHRLDEYNGGPWKKGNEKFPDMGALAKKLEEKGVRPGIWVRFLLNEEETIPEEWRISHNGCLDPSHPEALAYIKEDVKRICEWGYTLIKHDFTTFDLFGRWGLEMNPFPTSDGWSFYDKSKTSAEIVVELYRAIYETAKEYHVMILGCNTIGHLGAGLMHMQRTGDDTSGKTWERTKMMGVNTLAFCLPQHGTFFDIDADCVGIMGNIPWKLNSQWADLVTRSGTSLFVSAKPGVLNETEKEELHQMMLKASLQEEHKIPVDWEYTDCPELWADENEEIEYNWYEEAGPETRGNSCHYYRYIPLS</sequence>